<proteinExistence type="inferred from homology"/>
<feature type="transmembrane region" description="Helical" evidence="7">
    <location>
        <begin position="97"/>
        <end position="117"/>
    </location>
</feature>
<evidence type="ECO:0000256" key="5">
    <source>
        <dbReference type="ARBA" id="ARBA00022989"/>
    </source>
</evidence>
<dbReference type="Pfam" id="PF01699">
    <property type="entry name" value="Na_Ca_ex"/>
    <property type="match status" value="1"/>
</dbReference>
<comment type="subcellular location">
    <subcellularLocation>
        <location evidence="1">Membrane</location>
        <topology evidence="1">Multi-pass membrane protein</topology>
    </subcellularLocation>
</comment>
<evidence type="ECO:0000256" key="1">
    <source>
        <dbReference type="ARBA" id="ARBA00004141"/>
    </source>
</evidence>
<feature type="chain" id="PRO_5040465887" description="Sodium/calcium exchanger membrane region domain-containing protein" evidence="8">
    <location>
        <begin position="17"/>
        <end position="122"/>
    </location>
</feature>
<evidence type="ECO:0000259" key="9">
    <source>
        <dbReference type="Pfam" id="PF01699"/>
    </source>
</evidence>
<keyword evidence="4 7" id="KW-0812">Transmembrane</keyword>
<feature type="signal peptide" evidence="8">
    <location>
        <begin position="1"/>
        <end position="16"/>
    </location>
</feature>
<dbReference type="AlphaFoldDB" id="A0A9P9DGR2"/>
<evidence type="ECO:0000256" key="3">
    <source>
        <dbReference type="ARBA" id="ARBA00022449"/>
    </source>
</evidence>
<dbReference type="EMBL" id="JAGMUV010000027">
    <property type="protein sequence ID" value="KAH7118391.1"/>
    <property type="molecule type" value="Genomic_DNA"/>
</dbReference>
<dbReference type="Gene3D" id="1.20.1420.30">
    <property type="entry name" value="NCX, central ion-binding region"/>
    <property type="match status" value="1"/>
</dbReference>
<dbReference type="PANTHER" id="PTHR10846:SF8">
    <property type="entry name" value="INNER MEMBRANE PROTEIN YRBG"/>
    <property type="match status" value="1"/>
</dbReference>
<dbReference type="GO" id="GO:0008273">
    <property type="term" value="F:calcium, potassium:sodium antiporter activity"/>
    <property type="evidence" value="ECO:0007669"/>
    <property type="project" value="TreeGrafter"/>
</dbReference>
<dbReference type="Proteomes" id="UP000738349">
    <property type="component" value="Unassembled WGS sequence"/>
</dbReference>
<organism evidence="10 11">
    <name type="scientific">Dactylonectria macrodidyma</name>
    <dbReference type="NCBI Taxonomy" id="307937"/>
    <lineage>
        <taxon>Eukaryota</taxon>
        <taxon>Fungi</taxon>
        <taxon>Dikarya</taxon>
        <taxon>Ascomycota</taxon>
        <taxon>Pezizomycotina</taxon>
        <taxon>Sordariomycetes</taxon>
        <taxon>Hypocreomycetidae</taxon>
        <taxon>Hypocreales</taxon>
        <taxon>Nectriaceae</taxon>
        <taxon>Dactylonectria</taxon>
    </lineage>
</organism>
<keyword evidence="5 7" id="KW-1133">Transmembrane helix</keyword>
<reference evidence="10" key="1">
    <citation type="journal article" date="2021" name="Nat. Commun.">
        <title>Genetic determinants of endophytism in the Arabidopsis root mycobiome.</title>
        <authorList>
            <person name="Mesny F."/>
            <person name="Miyauchi S."/>
            <person name="Thiergart T."/>
            <person name="Pickel B."/>
            <person name="Atanasova L."/>
            <person name="Karlsson M."/>
            <person name="Huettel B."/>
            <person name="Barry K.W."/>
            <person name="Haridas S."/>
            <person name="Chen C."/>
            <person name="Bauer D."/>
            <person name="Andreopoulos W."/>
            <person name="Pangilinan J."/>
            <person name="LaButti K."/>
            <person name="Riley R."/>
            <person name="Lipzen A."/>
            <person name="Clum A."/>
            <person name="Drula E."/>
            <person name="Henrissat B."/>
            <person name="Kohler A."/>
            <person name="Grigoriev I.V."/>
            <person name="Martin F.M."/>
            <person name="Hacquard S."/>
        </authorList>
    </citation>
    <scope>NUCLEOTIDE SEQUENCE</scope>
    <source>
        <strain evidence="10">MPI-CAGE-AT-0147</strain>
    </source>
</reference>
<comment type="similarity">
    <text evidence="2">Belongs to the Ca(2+):cation antiporter (CaCA) (TC 2.A.19) family. SLC24A subfamily.</text>
</comment>
<sequence length="122" mass="12984">MLISTVLFGVVILAIATTLPEKFIAVMSGYRGHLGILVANCVGSNIFLLSLCVGIVLVDTTGALDGGNVTMPELVTLWGSTLSLTLTVWFGARFCRWIGVAMLAGYVVFIVLEVTVIHRVAN</sequence>
<feature type="transmembrane region" description="Helical" evidence="7">
    <location>
        <begin position="34"/>
        <end position="58"/>
    </location>
</feature>
<dbReference type="InterPro" id="IPR044880">
    <property type="entry name" value="NCX_ion-bd_dom_sf"/>
</dbReference>
<keyword evidence="3" id="KW-0813">Transport</keyword>
<dbReference type="InterPro" id="IPR004481">
    <property type="entry name" value="K/Na/Ca-exchanger"/>
</dbReference>
<dbReference type="InterPro" id="IPR004837">
    <property type="entry name" value="NaCa_Exmemb"/>
</dbReference>
<dbReference type="GO" id="GO:0005262">
    <property type="term" value="F:calcium channel activity"/>
    <property type="evidence" value="ECO:0007669"/>
    <property type="project" value="TreeGrafter"/>
</dbReference>
<keyword evidence="6 7" id="KW-0472">Membrane</keyword>
<keyword evidence="8" id="KW-0732">Signal</keyword>
<name>A0A9P9DGR2_9HYPO</name>
<dbReference type="GO" id="GO:0006874">
    <property type="term" value="P:intracellular calcium ion homeostasis"/>
    <property type="evidence" value="ECO:0007669"/>
    <property type="project" value="TreeGrafter"/>
</dbReference>
<evidence type="ECO:0000256" key="2">
    <source>
        <dbReference type="ARBA" id="ARBA00005364"/>
    </source>
</evidence>
<keyword evidence="3" id="KW-0050">Antiport</keyword>
<evidence type="ECO:0000256" key="4">
    <source>
        <dbReference type="ARBA" id="ARBA00022692"/>
    </source>
</evidence>
<gene>
    <name evidence="10" type="ORF">EDB81DRAFT_239909</name>
</gene>
<evidence type="ECO:0000256" key="7">
    <source>
        <dbReference type="SAM" id="Phobius"/>
    </source>
</evidence>
<evidence type="ECO:0000256" key="8">
    <source>
        <dbReference type="SAM" id="SignalP"/>
    </source>
</evidence>
<accession>A0A9P9DGR2</accession>
<protein>
    <recommendedName>
        <fullName evidence="9">Sodium/calcium exchanger membrane region domain-containing protein</fullName>
    </recommendedName>
</protein>
<evidence type="ECO:0000313" key="11">
    <source>
        <dbReference type="Proteomes" id="UP000738349"/>
    </source>
</evidence>
<dbReference type="OrthoDB" id="2127281at2759"/>
<dbReference type="GO" id="GO:0005886">
    <property type="term" value="C:plasma membrane"/>
    <property type="evidence" value="ECO:0007669"/>
    <property type="project" value="TreeGrafter"/>
</dbReference>
<evidence type="ECO:0000313" key="10">
    <source>
        <dbReference type="EMBL" id="KAH7118391.1"/>
    </source>
</evidence>
<evidence type="ECO:0000256" key="6">
    <source>
        <dbReference type="ARBA" id="ARBA00023136"/>
    </source>
</evidence>
<dbReference type="PANTHER" id="PTHR10846">
    <property type="entry name" value="SODIUM/POTASSIUM/CALCIUM EXCHANGER"/>
    <property type="match status" value="1"/>
</dbReference>
<comment type="caution">
    <text evidence="10">The sequence shown here is derived from an EMBL/GenBank/DDBJ whole genome shotgun (WGS) entry which is preliminary data.</text>
</comment>
<feature type="domain" description="Sodium/calcium exchanger membrane region" evidence="9">
    <location>
        <begin position="3"/>
        <end position="112"/>
    </location>
</feature>
<feature type="transmembrane region" description="Helical" evidence="7">
    <location>
        <begin position="70"/>
        <end position="91"/>
    </location>
</feature>
<keyword evidence="11" id="KW-1185">Reference proteome</keyword>